<keyword evidence="1" id="KW-0812">Transmembrane</keyword>
<keyword evidence="1" id="KW-0472">Membrane</keyword>
<dbReference type="Proteomes" id="UP000036681">
    <property type="component" value="Unplaced"/>
</dbReference>
<dbReference type="WBParaSite" id="ALUE_0000211201-mRNA-1">
    <property type="protein sequence ID" value="ALUE_0000211201-mRNA-1"/>
    <property type="gene ID" value="ALUE_0000211201"/>
</dbReference>
<protein>
    <submittedName>
        <fullName evidence="3">G_PROTEIN_RECEP_F1_2 domain-containing protein</fullName>
    </submittedName>
</protein>
<evidence type="ECO:0000313" key="3">
    <source>
        <dbReference type="WBParaSite" id="ALUE_0000211201-mRNA-1"/>
    </source>
</evidence>
<feature type="transmembrane region" description="Helical" evidence="1">
    <location>
        <begin position="12"/>
        <end position="30"/>
    </location>
</feature>
<proteinExistence type="predicted"/>
<keyword evidence="1" id="KW-1133">Transmembrane helix</keyword>
<evidence type="ECO:0000256" key="1">
    <source>
        <dbReference type="SAM" id="Phobius"/>
    </source>
</evidence>
<evidence type="ECO:0000313" key="2">
    <source>
        <dbReference type="Proteomes" id="UP000036681"/>
    </source>
</evidence>
<reference evidence="3" key="1">
    <citation type="submission" date="2017-02" db="UniProtKB">
        <authorList>
            <consortium name="WormBaseParasite"/>
        </authorList>
    </citation>
    <scope>IDENTIFICATION</scope>
</reference>
<accession>A0A0M3HKR7</accession>
<name>A0A0M3HKR7_ASCLU</name>
<sequence length="69" mass="8183">MFDVIIHYKSVTVYLYIFVLLTTSIAYFISKVSNPAAALLFRYCVYFNRRCFVPRLVFSFVANHRSEME</sequence>
<dbReference type="AlphaFoldDB" id="A0A0M3HKR7"/>
<organism evidence="2 3">
    <name type="scientific">Ascaris lumbricoides</name>
    <name type="common">Giant roundworm</name>
    <dbReference type="NCBI Taxonomy" id="6252"/>
    <lineage>
        <taxon>Eukaryota</taxon>
        <taxon>Metazoa</taxon>
        <taxon>Ecdysozoa</taxon>
        <taxon>Nematoda</taxon>
        <taxon>Chromadorea</taxon>
        <taxon>Rhabditida</taxon>
        <taxon>Spirurina</taxon>
        <taxon>Ascaridomorpha</taxon>
        <taxon>Ascaridoidea</taxon>
        <taxon>Ascarididae</taxon>
        <taxon>Ascaris</taxon>
    </lineage>
</organism>
<keyword evidence="2" id="KW-1185">Reference proteome</keyword>